<dbReference type="GO" id="GO:0016746">
    <property type="term" value="F:acyltransferase activity"/>
    <property type="evidence" value="ECO:0007669"/>
    <property type="project" value="UniProtKB-KW"/>
</dbReference>
<comment type="caution">
    <text evidence="4">The sequence shown here is derived from an EMBL/GenBank/DDBJ whole genome shotgun (WGS) entry which is preliminary data.</text>
</comment>
<organism evidence="4 5">
    <name type="scientific">Flavobacterium branchiophilum</name>
    <dbReference type="NCBI Taxonomy" id="55197"/>
    <lineage>
        <taxon>Bacteria</taxon>
        <taxon>Pseudomonadati</taxon>
        <taxon>Bacteroidota</taxon>
        <taxon>Flavobacteriia</taxon>
        <taxon>Flavobacteriales</taxon>
        <taxon>Flavobacteriaceae</taxon>
        <taxon>Flavobacterium</taxon>
    </lineage>
</organism>
<sequence>MKWIFKKIVIKILTYANRINNKQDRIELKQGFKKIGKNFFIGKDFIVFGTKYIEIGDDFIATDRFRLEALDQYGEGKFTPKVIIGNNVIFNTDVHIGCINRVEIGDNCLFASRIFIIDHHHGEPEAAILHIPPKDRLLVSKGPVIIENNVWVGEGVAIMPNVRIGKNSIIATNAVVTKDVPPNSVVAGVPAKVIKTMV</sequence>
<dbReference type="OMA" id="VDVEHPY"/>
<dbReference type="RefSeq" id="WP_014083340.1">
    <property type="nucleotide sequence ID" value="NZ_CBCSFI010000002.1"/>
</dbReference>
<dbReference type="OrthoDB" id="9801697at2"/>
<evidence type="ECO:0000313" key="4">
    <source>
        <dbReference type="EMBL" id="PDS24643.1"/>
    </source>
</evidence>
<proteinExistence type="predicted"/>
<protein>
    <submittedName>
        <fullName evidence="4">Acyltransferase</fullName>
    </submittedName>
</protein>
<evidence type="ECO:0000256" key="2">
    <source>
        <dbReference type="ARBA" id="ARBA00022737"/>
    </source>
</evidence>
<evidence type="ECO:0000256" key="3">
    <source>
        <dbReference type="ARBA" id="ARBA00023315"/>
    </source>
</evidence>
<keyword evidence="2" id="KW-0677">Repeat</keyword>
<accession>A0A2H3KBU1</accession>
<dbReference type="AlphaFoldDB" id="A0A2H3KBU1"/>
<gene>
    <name evidence="4" type="ORF">B0A77_07660</name>
</gene>
<evidence type="ECO:0000256" key="1">
    <source>
        <dbReference type="ARBA" id="ARBA00022679"/>
    </source>
</evidence>
<dbReference type="PANTHER" id="PTHR23416:SF78">
    <property type="entry name" value="LIPOPOLYSACCHARIDE BIOSYNTHESIS O-ACETYL TRANSFERASE WBBJ-RELATED"/>
    <property type="match status" value="1"/>
</dbReference>
<dbReference type="InterPro" id="IPR011004">
    <property type="entry name" value="Trimer_LpxA-like_sf"/>
</dbReference>
<keyword evidence="3 4" id="KW-0012">Acyltransferase</keyword>
<dbReference type="EMBL" id="PCMW01000040">
    <property type="protein sequence ID" value="PDS24643.1"/>
    <property type="molecule type" value="Genomic_DNA"/>
</dbReference>
<dbReference type="Proteomes" id="UP000220828">
    <property type="component" value="Unassembled WGS sequence"/>
</dbReference>
<dbReference type="PANTHER" id="PTHR23416">
    <property type="entry name" value="SIALIC ACID SYNTHASE-RELATED"/>
    <property type="match status" value="1"/>
</dbReference>
<name>A0A2H3KBU1_9FLAO</name>
<reference evidence="4 5" key="1">
    <citation type="submission" date="2017-09" db="EMBL/GenBank/DDBJ databases">
        <title>Whole genomes of Flavobacteriaceae.</title>
        <authorList>
            <person name="Stine C."/>
            <person name="Li C."/>
            <person name="Tadesse D."/>
        </authorList>
    </citation>
    <scope>NUCLEOTIDE SEQUENCE [LARGE SCALE GENOMIC DNA]</scope>
    <source>
        <strain evidence="4 5">ATCC 35036</strain>
    </source>
</reference>
<keyword evidence="1 4" id="KW-0808">Transferase</keyword>
<dbReference type="CDD" id="cd04647">
    <property type="entry name" value="LbH_MAT_like"/>
    <property type="match status" value="1"/>
</dbReference>
<dbReference type="InterPro" id="IPR051159">
    <property type="entry name" value="Hexapeptide_acetyltransf"/>
</dbReference>
<dbReference type="Pfam" id="PF00132">
    <property type="entry name" value="Hexapep"/>
    <property type="match status" value="1"/>
</dbReference>
<dbReference type="SUPFAM" id="SSF51161">
    <property type="entry name" value="Trimeric LpxA-like enzymes"/>
    <property type="match status" value="1"/>
</dbReference>
<dbReference type="Gene3D" id="2.160.10.10">
    <property type="entry name" value="Hexapeptide repeat proteins"/>
    <property type="match status" value="1"/>
</dbReference>
<dbReference type="PROSITE" id="PS00101">
    <property type="entry name" value="HEXAPEP_TRANSFERASES"/>
    <property type="match status" value="1"/>
</dbReference>
<evidence type="ECO:0000313" key="5">
    <source>
        <dbReference type="Proteomes" id="UP000220828"/>
    </source>
</evidence>
<dbReference type="InterPro" id="IPR018357">
    <property type="entry name" value="Hexapep_transf_CS"/>
</dbReference>
<dbReference type="InterPro" id="IPR001451">
    <property type="entry name" value="Hexapep"/>
</dbReference>